<feature type="domain" description="RNA polymerase sigma factor 54 core-binding" evidence="10">
    <location>
        <begin position="82"/>
        <end position="262"/>
    </location>
</feature>
<evidence type="ECO:0000256" key="7">
    <source>
        <dbReference type="ARBA" id="ARBA00023125"/>
    </source>
</evidence>
<dbReference type="Pfam" id="PF00309">
    <property type="entry name" value="Sigma54_AID"/>
    <property type="match status" value="1"/>
</dbReference>
<evidence type="ECO:0000259" key="9">
    <source>
        <dbReference type="Pfam" id="PF04552"/>
    </source>
</evidence>
<dbReference type="NCBIfam" id="TIGR02395">
    <property type="entry name" value="rpoN_sigma"/>
    <property type="match status" value="1"/>
</dbReference>
<dbReference type="PANTHER" id="PTHR32248">
    <property type="entry name" value="RNA POLYMERASE SIGMA-54 FACTOR"/>
    <property type="match status" value="1"/>
</dbReference>
<evidence type="ECO:0000256" key="3">
    <source>
        <dbReference type="ARBA" id="ARBA00022679"/>
    </source>
</evidence>
<dbReference type="InterPro" id="IPR000394">
    <property type="entry name" value="RNA_pol_sigma_54"/>
</dbReference>
<dbReference type="InterPro" id="IPR038709">
    <property type="entry name" value="RpoN_core-bd_sf"/>
</dbReference>
<dbReference type="Gene3D" id="1.10.10.1330">
    <property type="entry name" value="RNA polymerase sigma-54 factor, core-binding domain"/>
    <property type="match status" value="1"/>
</dbReference>
<dbReference type="Gene3D" id="1.10.10.60">
    <property type="entry name" value="Homeodomain-like"/>
    <property type="match status" value="1"/>
</dbReference>
<accession>A0ABU4WL70</accession>
<gene>
    <name evidence="11" type="primary">rpoN</name>
    <name evidence="11" type="ORF">MOZ64_05565</name>
</gene>
<keyword evidence="7" id="KW-0238">DNA-binding</keyword>
<keyword evidence="12" id="KW-1185">Reference proteome</keyword>
<dbReference type="PIRSF" id="PIRSF000774">
    <property type="entry name" value="RpoN"/>
    <property type="match status" value="1"/>
</dbReference>
<dbReference type="Pfam" id="PF04963">
    <property type="entry name" value="Sigma54_CBD"/>
    <property type="match status" value="1"/>
</dbReference>
<evidence type="ECO:0000313" key="12">
    <source>
        <dbReference type="Proteomes" id="UP001285244"/>
    </source>
</evidence>
<protein>
    <submittedName>
        <fullName evidence="11">RNA polymerase factor sigma-54</fullName>
    </submittedName>
</protein>
<keyword evidence="5" id="KW-0805">Transcription regulation</keyword>
<sequence>MKQQLKIIQKQKQKLSIKQIPSMEILKLNEQDLEEYIEKSLVDNPFSEIEENKISSETKEMDFKIIKKQNTEEQQSFDWEDKNKNDLMDYVFSQLSPLIHDEKDKKIFQFLIESLDSRGYLNESENELAAFLNISKNKLQQYLEILKSCDPQGLGSRDLKDCLLYQLEQRADTQLAQHIVKDHLEDLGSGYYQKIAIDEHTTVDEVKNALQIIQSLKPIPANGFQVNTKTLYIVPDVYVYEEDGHLHIEINTRAQKKLQLNTENYDAYKTNSFDAKSKEFLQKKYHDFKWLQYSIQRRQITLQKIIEFLVDYQKDYFYTGNLFALKPIRLSDISKALDIHSSTISRATSNKYFQNKYGTFPLKMLIPRSYEKQGQPLSSVQMVKDEIQEMIKYEDPEHPFSDEKIRELLEEEGFVVSRRSISLYRQEEGIPSSRKRKTIKTKERK</sequence>
<evidence type="ECO:0000256" key="1">
    <source>
        <dbReference type="ARBA" id="ARBA00008798"/>
    </source>
</evidence>
<dbReference type="InterPro" id="IPR007634">
    <property type="entry name" value="RNA_pol_sigma_54_DNA-bd"/>
</dbReference>
<proteinExistence type="inferred from homology"/>
<evidence type="ECO:0000256" key="8">
    <source>
        <dbReference type="ARBA" id="ARBA00023163"/>
    </source>
</evidence>
<comment type="caution">
    <text evidence="11">The sequence shown here is derived from an EMBL/GenBank/DDBJ whole genome shotgun (WGS) entry which is preliminary data.</text>
</comment>
<name>A0ABU4WL70_9FIRM</name>
<evidence type="ECO:0000256" key="5">
    <source>
        <dbReference type="ARBA" id="ARBA00023015"/>
    </source>
</evidence>
<comment type="similarity">
    <text evidence="1">Belongs to the sigma-54 factor family.</text>
</comment>
<dbReference type="EMBL" id="JALBUS010000006">
    <property type="protein sequence ID" value="MDX8417307.1"/>
    <property type="molecule type" value="Genomic_DNA"/>
</dbReference>
<feature type="domain" description="RNA polymerase sigma factor 54 DNA-binding" evidence="9">
    <location>
        <begin position="279"/>
        <end position="437"/>
    </location>
</feature>
<dbReference type="Proteomes" id="UP001285244">
    <property type="component" value="Unassembled WGS sequence"/>
</dbReference>
<keyword evidence="2" id="KW-0240">DNA-directed RNA polymerase</keyword>
<keyword evidence="8" id="KW-0804">Transcription</keyword>
<reference evidence="11 12" key="1">
    <citation type="submission" date="2022-03" db="EMBL/GenBank/DDBJ databases">
        <title>Novel taxa within the pig intestine.</title>
        <authorList>
            <person name="Wylensek D."/>
            <person name="Bishof K."/>
            <person name="Afrizal A."/>
            <person name="Clavel T."/>
        </authorList>
    </citation>
    <scope>NUCLEOTIDE SEQUENCE [LARGE SCALE GENOMIC DNA]</scope>
    <source>
        <strain evidence="11 12">Cla-KB-P134</strain>
    </source>
</reference>
<evidence type="ECO:0000313" key="11">
    <source>
        <dbReference type="EMBL" id="MDX8417307.1"/>
    </source>
</evidence>
<organism evidence="11 12">
    <name type="scientific">Absicoccus intestinalis</name>
    <dbReference type="NCBI Taxonomy" id="2926319"/>
    <lineage>
        <taxon>Bacteria</taxon>
        <taxon>Bacillati</taxon>
        <taxon>Bacillota</taxon>
        <taxon>Erysipelotrichia</taxon>
        <taxon>Erysipelotrichales</taxon>
        <taxon>Erysipelotrichaceae</taxon>
        <taxon>Absicoccus</taxon>
    </lineage>
</organism>
<keyword evidence="4" id="KW-0548">Nucleotidyltransferase</keyword>
<dbReference type="PROSITE" id="PS50044">
    <property type="entry name" value="SIGMA54_3"/>
    <property type="match status" value="1"/>
</dbReference>
<evidence type="ECO:0000256" key="6">
    <source>
        <dbReference type="ARBA" id="ARBA00023082"/>
    </source>
</evidence>
<dbReference type="PRINTS" id="PR00045">
    <property type="entry name" value="SIGMA54FCT"/>
</dbReference>
<evidence type="ECO:0000256" key="4">
    <source>
        <dbReference type="ARBA" id="ARBA00022695"/>
    </source>
</evidence>
<dbReference type="PANTHER" id="PTHR32248:SF4">
    <property type="entry name" value="RNA POLYMERASE SIGMA-54 FACTOR"/>
    <property type="match status" value="1"/>
</dbReference>
<evidence type="ECO:0000259" key="10">
    <source>
        <dbReference type="Pfam" id="PF04963"/>
    </source>
</evidence>
<dbReference type="InterPro" id="IPR007046">
    <property type="entry name" value="RNA_pol_sigma_54_core-bd"/>
</dbReference>
<evidence type="ECO:0000256" key="2">
    <source>
        <dbReference type="ARBA" id="ARBA00022478"/>
    </source>
</evidence>
<dbReference type="Pfam" id="PF04552">
    <property type="entry name" value="Sigma54_DBD"/>
    <property type="match status" value="1"/>
</dbReference>
<keyword evidence="3" id="KW-0808">Transferase</keyword>
<keyword evidence="6" id="KW-0731">Sigma factor</keyword>
<dbReference type="RefSeq" id="WP_320325601.1">
    <property type="nucleotide sequence ID" value="NZ_JALBUS010000006.1"/>
</dbReference>